<keyword evidence="3" id="KW-1185">Reference proteome</keyword>
<protein>
    <recommendedName>
        <fullName evidence="1">Carrier domain-containing protein</fullName>
    </recommendedName>
</protein>
<dbReference type="InterPro" id="IPR036736">
    <property type="entry name" value="ACP-like_sf"/>
</dbReference>
<dbReference type="AlphaFoldDB" id="A0A0B6RMJ7"/>
<dbReference type="RefSeq" id="WP_052498323.1">
    <property type="nucleotide sequence ID" value="NZ_BSTO01000009.1"/>
</dbReference>
<dbReference type="SUPFAM" id="SSF47336">
    <property type="entry name" value="ACP-like"/>
    <property type="match status" value="1"/>
</dbReference>
<gene>
    <name evidence="2" type="ORF">BGL_1c20380</name>
</gene>
<accession>A0A0B6RMJ7</accession>
<organism evidence="2 3">
    <name type="scientific">Burkholderia plantarii</name>
    <dbReference type="NCBI Taxonomy" id="41899"/>
    <lineage>
        <taxon>Bacteria</taxon>
        <taxon>Pseudomonadati</taxon>
        <taxon>Pseudomonadota</taxon>
        <taxon>Betaproteobacteria</taxon>
        <taxon>Burkholderiales</taxon>
        <taxon>Burkholderiaceae</taxon>
        <taxon>Burkholderia</taxon>
    </lineage>
</organism>
<dbReference type="Pfam" id="PF00550">
    <property type="entry name" value="PP-binding"/>
    <property type="match status" value="1"/>
</dbReference>
<evidence type="ECO:0000259" key="1">
    <source>
        <dbReference type="PROSITE" id="PS50075"/>
    </source>
</evidence>
<name>A0A0B6RMJ7_BURPL</name>
<reference evidence="2 3" key="2">
    <citation type="journal article" date="2016" name="Appl. Microbiol. Biotechnol.">
        <title>Mutations improving production and secretion of extracellular lipase by Burkholderia glumae PG1.</title>
        <authorList>
            <person name="Knapp A."/>
            <person name="Voget S."/>
            <person name="Gao R."/>
            <person name="Zaburannyi N."/>
            <person name="Krysciak D."/>
            <person name="Breuer M."/>
            <person name="Hauer B."/>
            <person name="Streit W.R."/>
            <person name="Muller R."/>
            <person name="Daniel R."/>
            <person name="Jaeger K.E."/>
        </authorList>
    </citation>
    <scope>NUCLEOTIDE SEQUENCE [LARGE SCALE GENOMIC DNA]</scope>
    <source>
        <strain evidence="2 3">PG1</strain>
    </source>
</reference>
<dbReference type="InterPro" id="IPR009081">
    <property type="entry name" value="PP-bd_ACP"/>
</dbReference>
<proteinExistence type="predicted"/>
<dbReference type="Gene3D" id="1.10.1200.10">
    <property type="entry name" value="ACP-like"/>
    <property type="match status" value="1"/>
</dbReference>
<evidence type="ECO:0000313" key="3">
    <source>
        <dbReference type="Proteomes" id="UP000031838"/>
    </source>
</evidence>
<dbReference type="KEGG" id="bgp:BGL_1c20380"/>
<reference evidence="3" key="1">
    <citation type="submission" date="2011-03" db="EMBL/GenBank/DDBJ databases">
        <authorList>
            <person name="Voget S."/>
            <person name="Streit W.R."/>
            <person name="Jaeger K.E."/>
            <person name="Daniel R."/>
        </authorList>
    </citation>
    <scope>NUCLEOTIDE SEQUENCE [LARGE SCALE GENOMIC DNA]</scope>
    <source>
        <strain evidence="3">PG1</strain>
    </source>
</reference>
<dbReference type="Proteomes" id="UP000031838">
    <property type="component" value="Chromosome 1"/>
</dbReference>
<sequence length="85" mass="8887">MSEIETIVRRHLAETAGKDAAAAAALPLDADLVYDLGLTSLDLIVLMSTVCESAGVPLTEFTEDDLAALRTARDIVGLLSSKAVT</sequence>
<dbReference type="EMBL" id="CP002580">
    <property type="protein sequence ID" value="AJK46547.1"/>
    <property type="molecule type" value="Genomic_DNA"/>
</dbReference>
<dbReference type="HOGENOM" id="CLU_2477673_0_0_4"/>
<dbReference type="PROSITE" id="PS50075">
    <property type="entry name" value="CARRIER"/>
    <property type="match status" value="1"/>
</dbReference>
<dbReference type="KEGG" id="bpla:bpln_1g18900"/>
<feature type="domain" description="Carrier" evidence="1">
    <location>
        <begin position="2"/>
        <end position="83"/>
    </location>
</feature>
<evidence type="ECO:0000313" key="2">
    <source>
        <dbReference type="EMBL" id="AJK46547.1"/>
    </source>
</evidence>
<dbReference type="OrthoDB" id="9015808at2"/>